<proteinExistence type="predicted"/>
<evidence type="ECO:0000313" key="1">
    <source>
        <dbReference type="EMBL" id="GFN94333.1"/>
    </source>
</evidence>
<gene>
    <name evidence="1" type="ORF">PoB_002083900</name>
</gene>
<dbReference type="InterPro" id="IPR036691">
    <property type="entry name" value="Endo/exonu/phosph_ase_sf"/>
</dbReference>
<dbReference type="EMBL" id="BLXT01002434">
    <property type="protein sequence ID" value="GFN94333.1"/>
    <property type="molecule type" value="Genomic_DNA"/>
</dbReference>
<comment type="caution">
    <text evidence="1">The sequence shown here is derived from an EMBL/GenBank/DDBJ whole genome shotgun (WGS) entry which is preliminary data.</text>
</comment>
<dbReference type="AlphaFoldDB" id="A0AAV3ZG67"/>
<accession>A0AAV3ZG67</accession>
<organism evidence="1 2">
    <name type="scientific">Plakobranchus ocellatus</name>
    <dbReference type="NCBI Taxonomy" id="259542"/>
    <lineage>
        <taxon>Eukaryota</taxon>
        <taxon>Metazoa</taxon>
        <taxon>Spiralia</taxon>
        <taxon>Lophotrochozoa</taxon>
        <taxon>Mollusca</taxon>
        <taxon>Gastropoda</taxon>
        <taxon>Heterobranchia</taxon>
        <taxon>Euthyneura</taxon>
        <taxon>Panpulmonata</taxon>
        <taxon>Sacoglossa</taxon>
        <taxon>Placobranchoidea</taxon>
        <taxon>Plakobranchidae</taxon>
        <taxon>Plakobranchus</taxon>
    </lineage>
</organism>
<name>A0AAV3ZG67_9GAST</name>
<dbReference type="Gene3D" id="3.60.10.10">
    <property type="entry name" value="Endonuclease/exonuclease/phosphatase"/>
    <property type="match status" value="1"/>
</dbReference>
<sequence>MECADLISESQTGQRQEQMKRMNANILGPEVRWKGAGEARGQDYAMIYSGGNEYQCGDGLLLGNDHSNVIEEFWAVNDRITVANLNGIYYSYIEIIQAYAPTADKDEEVEEQFYEDVDKSLRQLKSQDIKIVIEDFNSKLGKKDWEHRCPF</sequence>
<protein>
    <submittedName>
        <fullName evidence="1">Craniofacial development protein 2-like</fullName>
    </submittedName>
</protein>
<keyword evidence="2" id="KW-1185">Reference proteome</keyword>
<reference evidence="1 2" key="1">
    <citation type="journal article" date="2021" name="Elife">
        <title>Chloroplast acquisition without the gene transfer in kleptoplastic sea slugs, Plakobranchus ocellatus.</title>
        <authorList>
            <person name="Maeda T."/>
            <person name="Takahashi S."/>
            <person name="Yoshida T."/>
            <person name="Shimamura S."/>
            <person name="Takaki Y."/>
            <person name="Nagai Y."/>
            <person name="Toyoda A."/>
            <person name="Suzuki Y."/>
            <person name="Arimoto A."/>
            <person name="Ishii H."/>
            <person name="Satoh N."/>
            <person name="Nishiyama T."/>
            <person name="Hasebe M."/>
            <person name="Maruyama T."/>
            <person name="Minagawa J."/>
            <person name="Obokata J."/>
            <person name="Shigenobu S."/>
        </authorList>
    </citation>
    <scope>NUCLEOTIDE SEQUENCE [LARGE SCALE GENOMIC DNA]</scope>
</reference>
<dbReference type="Proteomes" id="UP000735302">
    <property type="component" value="Unassembled WGS sequence"/>
</dbReference>
<evidence type="ECO:0000313" key="2">
    <source>
        <dbReference type="Proteomes" id="UP000735302"/>
    </source>
</evidence>